<feature type="transmembrane region" description="Helical" evidence="1">
    <location>
        <begin position="194"/>
        <end position="211"/>
    </location>
</feature>
<comment type="caution">
    <text evidence="2">The sequence shown here is derived from an EMBL/GenBank/DDBJ whole genome shotgun (WGS) entry which is preliminary data.</text>
</comment>
<accession>A0ABV8D8V6</accession>
<gene>
    <name evidence="2" type="ORF">ACFOW3_09975</name>
</gene>
<dbReference type="GO" id="GO:0016757">
    <property type="term" value="F:glycosyltransferase activity"/>
    <property type="evidence" value="ECO:0007669"/>
    <property type="project" value="UniProtKB-KW"/>
</dbReference>
<keyword evidence="1" id="KW-0812">Transmembrane</keyword>
<dbReference type="Proteomes" id="UP001595693">
    <property type="component" value="Unassembled WGS sequence"/>
</dbReference>
<proteinExistence type="predicted"/>
<dbReference type="EC" id="2.4.-.-" evidence="2"/>
<dbReference type="EMBL" id="JBHSAJ010000027">
    <property type="protein sequence ID" value="MFC3934954.1"/>
    <property type="molecule type" value="Genomic_DNA"/>
</dbReference>
<feature type="transmembrane region" description="Helical" evidence="1">
    <location>
        <begin position="314"/>
        <end position="334"/>
    </location>
</feature>
<keyword evidence="3" id="KW-1185">Reference proteome</keyword>
<feature type="transmembrane region" description="Helical" evidence="1">
    <location>
        <begin position="223"/>
        <end position="245"/>
    </location>
</feature>
<keyword evidence="2" id="KW-0808">Transferase</keyword>
<feature type="transmembrane region" description="Helical" evidence="1">
    <location>
        <begin position="102"/>
        <end position="118"/>
    </location>
</feature>
<reference evidence="3" key="1">
    <citation type="journal article" date="2019" name="Int. J. Syst. Evol. Microbiol.">
        <title>The Global Catalogue of Microorganisms (GCM) 10K type strain sequencing project: providing services to taxonomists for standard genome sequencing and annotation.</title>
        <authorList>
            <consortium name="The Broad Institute Genomics Platform"/>
            <consortium name="The Broad Institute Genome Sequencing Center for Infectious Disease"/>
            <person name="Wu L."/>
            <person name="Ma J."/>
        </authorList>
    </citation>
    <scope>NUCLEOTIDE SEQUENCE [LARGE SCALE GENOMIC DNA]</scope>
    <source>
        <strain evidence="3">CCUG 2113</strain>
    </source>
</reference>
<evidence type="ECO:0000256" key="1">
    <source>
        <dbReference type="SAM" id="Phobius"/>
    </source>
</evidence>
<sequence>MNIPNMPRRSSVSIGFLVLLSVIYACFSINFSYEYGRLSTVIGYDDIVYFDDGLTRLRIFYENGIFDLLLNLVRNPPHSPFSTLLAAAAFAIFGIRDWAPYIANASVIFAMLLLVRHITRSMSLYAQVVLLFFALAPYFVMATVLEFRPDLPAGLFGAIAVFLAVTRPIAETRFRDRLFLSCIFALALMTKPTASLFVVVMMLASLGFSVYRSCSAPRNATLLFATLLAVQCLVMSIILVLPYYYANWGHLTRYVSSATGSDIWVYSRDWEVKLWMYLTGVYGRQLLGGFLYVYAAAIVLFGGMFMFYRKKDSIKVLGGLVVMVLMAWFAPTYLGMGNPFFAATFYYLFLFTVIYGFVEVFESVVGTKSTRFYAYAFGMIAIVFVLALSYATIQVSSPRSRPTHSDDSVKVSQDIFQALEADIAVKADKPVTIYYTATGYVNNDLFTYYFKKRNKKIGLRGLFTFDADEQEWVRLLEMSDYIVACDPGTGGVANESFPSGKLLDKSMALVRSRSDFVEIKSVKMSTGSSYYLFKRIDKAAAVQG</sequence>
<organism evidence="2 3">
    <name type="scientific">Acidovorax facilis</name>
    <dbReference type="NCBI Taxonomy" id="12917"/>
    <lineage>
        <taxon>Bacteria</taxon>
        <taxon>Pseudomonadati</taxon>
        <taxon>Pseudomonadota</taxon>
        <taxon>Betaproteobacteria</taxon>
        <taxon>Burkholderiales</taxon>
        <taxon>Comamonadaceae</taxon>
        <taxon>Acidovorax</taxon>
    </lineage>
</organism>
<feature type="transmembrane region" description="Helical" evidence="1">
    <location>
        <begin position="340"/>
        <end position="360"/>
    </location>
</feature>
<dbReference type="RefSeq" id="WP_156358610.1">
    <property type="nucleotide sequence ID" value="NZ_JAMXAX010000062.1"/>
</dbReference>
<keyword evidence="1" id="KW-1133">Transmembrane helix</keyword>
<feature type="transmembrane region" description="Helical" evidence="1">
    <location>
        <begin position="124"/>
        <end position="144"/>
    </location>
</feature>
<name>A0ABV8D8V6_9BURK</name>
<evidence type="ECO:0000313" key="2">
    <source>
        <dbReference type="EMBL" id="MFC3934954.1"/>
    </source>
</evidence>
<keyword evidence="2" id="KW-0328">Glycosyltransferase</keyword>
<feature type="transmembrane region" description="Helical" evidence="1">
    <location>
        <begin position="372"/>
        <end position="393"/>
    </location>
</feature>
<protein>
    <submittedName>
        <fullName evidence="2">Glycosyltransferase family 39 protein</fullName>
        <ecNumber evidence="2">2.4.-.-</ecNumber>
    </submittedName>
</protein>
<keyword evidence="1" id="KW-0472">Membrane</keyword>
<feature type="transmembrane region" description="Helical" evidence="1">
    <location>
        <begin position="12"/>
        <end position="33"/>
    </location>
</feature>
<feature type="transmembrane region" description="Helical" evidence="1">
    <location>
        <begin position="286"/>
        <end position="307"/>
    </location>
</feature>
<evidence type="ECO:0000313" key="3">
    <source>
        <dbReference type="Proteomes" id="UP001595693"/>
    </source>
</evidence>